<evidence type="ECO:0000256" key="2">
    <source>
        <dbReference type="ARBA" id="ARBA00022692"/>
    </source>
</evidence>
<evidence type="ECO:0000256" key="6">
    <source>
        <dbReference type="SAM" id="MobiDB-lite"/>
    </source>
</evidence>
<dbReference type="GO" id="GO:0016020">
    <property type="term" value="C:membrane"/>
    <property type="evidence" value="ECO:0007669"/>
    <property type="project" value="UniProtKB-SubCell"/>
</dbReference>
<feature type="compositionally biased region" description="Low complexity" evidence="6">
    <location>
        <begin position="269"/>
        <end position="284"/>
    </location>
</feature>
<dbReference type="PANTHER" id="PTHR12680:SF8">
    <property type="entry name" value="PROTEIN PHTF1"/>
    <property type="match status" value="1"/>
</dbReference>
<protein>
    <recommendedName>
        <fullName evidence="8">PHTF1/2 N-terminal domain-containing protein</fullName>
    </recommendedName>
</protein>
<evidence type="ECO:0000256" key="5">
    <source>
        <dbReference type="ARBA" id="ARBA00023180"/>
    </source>
</evidence>
<dbReference type="STRING" id="94237.ENSMMOP00000017471"/>
<dbReference type="GO" id="GO:0005783">
    <property type="term" value="C:endoplasmic reticulum"/>
    <property type="evidence" value="ECO:0007669"/>
    <property type="project" value="InterPro"/>
</dbReference>
<name>A0A3Q3WIR2_MOLML</name>
<dbReference type="InterPro" id="IPR021980">
    <property type="entry name" value="PHTF1/2_N"/>
</dbReference>
<dbReference type="Ensembl" id="ENSMMOT00000017759.1">
    <property type="protein sequence ID" value="ENSMMOP00000017471.1"/>
    <property type="gene ID" value="ENSMMOG00000013277.1"/>
</dbReference>
<evidence type="ECO:0000313" key="9">
    <source>
        <dbReference type="Ensembl" id="ENSMMOP00000017471.1"/>
    </source>
</evidence>
<keyword evidence="2 7" id="KW-0812">Transmembrane</keyword>
<feature type="transmembrane region" description="Helical" evidence="7">
    <location>
        <begin position="68"/>
        <end position="87"/>
    </location>
</feature>
<accession>A0A3Q3WIR2</accession>
<sequence>MARIAWYQEKIGAYDQQVWEKSLEQTDLNGLDSKPKRTGYIKPDLIDVDLVRGSTFSKAKPESPWTALTRKGLVRVLLFPFFFQWWIQVTSKAISSCILVLYFMQVAAVLLYVEVPGASASEVFGPMCLMLLLGTVHCQIVSTESSRWPSGSPDSSCTSSPARRRRWMYVCLGLLTQNTRKSGFGASDELSSEEEEEEEEEEELPAAEAIPPITHQEGHPPTNWPIAATEGGGAFSKARPKELERLRPGVSSRPASDTDDTMWEELLQGPDSASTGSSDSDQSGRYNAGMVLPQTVSPSSDDESLKQEITGNQLSLLQPCHPSKDRVSAIIWEQGDCKKTDMSVLEISGIILTRVKLVEQGMGYLMLGGLITATLALLPFGFRLAQHVDTSSFGSLSLAELGEMIVGPRDAQAYAFFFITTVQRVCLTGLFFFMMCVAERTYKQRLLFAKYFSHLTSARKAKKSEIPHFRLKKVQNIKMWLSLRSFLRRRGPQRSVDVIVSTIFLLALSISFIICAKLLHSHKTFLESLTNWELMVWASSLILFLLRLATLGSETNCKYSNSSVLLTEQINLYLKMEKKPNKKEELSIVNNVLKLATKLMKELDTPFRLLGLTVNPLIYNITRVVILSAVSAVVSDLLGFNIRLWKIKS</sequence>
<feature type="region of interest" description="Disordered" evidence="6">
    <location>
        <begin position="182"/>
        <end position="306"/>
    </location>
</feature>
<dbReference type="Pfam" id="PF12129">
    <property type="entry name" value="PHTF1-2_N"/>
    <property type="match status" value="1"/>
</dbReference>
<dbReference type="OMA" id="KMWQTRE"/>
<feature type="compositionally biased region" description="Acidic residues" evidence="6">
    <location>
        <begin position="190"/>
        <end position="205"/>
    </location>
</feature>
<reference evidence="9" key="1">
    <citation type="submission" date="2025-08" db="UniProtKB">
        <authorList>
            <consortium name="Ensembl"/>
        </authorList>
    </citation>
    <scope>IDENTIFICATION</scope>
</reference>
<evidence type="ECO:0000256" key="4">
    <source>
        <dbReference type="ARBA" id="ARBA00023136"/>
    </source>
</evidence>
<feature type="transmembrane region" description="Helical" evidence="7">
    <location>
        <begin position="93"/>
        <end position="113"/>
    </location>
</feature>
<evidence type="ECO:0000259" key="8">
    <source>
        <dbReference type="Pfam" id="PF12129"/>
    </source>
</evidence>
<keyword evidence="4 7" id="KW-0472">Membrane</keyword>
<organism evidence="9 10">
    <name type="scientific">Mola mola</name>
    <name type="common">Ocean sunfish</name>
    <name type="synonym">Tetraodon mola</name>
    <dbReference type="NCBI Taxonomy" id="94237"/>
    <lineage>
        <taxon>Eukaryota</taxon>
        <taxon>Metazoa</taxon>
        <taxon>Chordata</taxon>
        <taxon>Craniata</taxon>
        <taxon>Vertebrata</taxon>
        <taxon>Euteleostomi</taxon>
        <taxon>Actinopterygii</taxon>
        <taxon>Neopterygii</taxon>
        <taxon>Teleostei</taxon>
        <taxon>Neoteleostei</taxon>
        <taxon>Acanthomorphata</taxon>
        <taxon>Eupercaria</taxon>
        <taxon>Tetraodontiformes</taxon>
        <taxon>Molidae</taxon>
        <taxon>Mola</taxon>
    </lineage>
</organism>
<feature type="transmembrane region" description="Helical" evidence="7">
    <location>
        <begin position="364"/>
        <end position="382"/>
    </location>
</feature>
<proteinExistence type="predicted"/>
<evidence type="ECO:0000313" key="10">
    <source>
        <dbReference type="Proteomes" id="UP000261620"/>
    </source>
</evidence>
<keyword evidence="10" id="KW-1185">Reference proteome</keyword>
<keyword evidence="5" id="KW-0325">Glycoprotein</keyword>
<feature type="domain" description="PHTF1/2 N-terminal" evidence="8">
    <location>
        <begin position="4"/>
        <end position="145"/>
    </location>
</feature>
<evidence type="ECO:0000256" key="1">
    <source>
        <dbReference type="ARBA" id="ARBA00004141"/>
    </source>
</evidence>
<dbReference type="AlphaFoldDB" id="A0A3Q3WIR2"/>
<feature type="transmembrane region" description="Helical" evidence="7">
    <location>
        <begin position="534"/>
        <end position="552"/>
    </location>
</feature>
<evidence type="ECO:0000256" key="3">
    <source>
        <dbReference type="ARBA" id="ARBA00022989"/>
    </source>
</evidence>
<feature type="transmembrane region" description="Helical" evidence="7">
    <location>
        <begin position="498"/>
        <end position="519"/>
    </location>
</feature>
<dbReference type="PANTHER" id="PTHR12680">
    <property type="entry name" value="PUTATIVE HOMEODOMAIN TRANSCRIPTION FACTOR PHTF"/>
    <property type="match status" value="1"/>
</dbReference>
<dbReference type="Proteomes" id="UP000261620">
    <property type="component" value="Unplaced"/>
</dbReference>
<keyword evidence="3 7" id="KW-1133">Transmembrane helix</keyword>
<reference evidence="9" key="2">
    <citation type="submission" date="2025-09" db="UniProtKB">
        <authorList>
            <consortium name="Ensembl"/>
        </authorList>
    </citation>
    <scope>IDENTIFICATION</scope>
</reference>
<dbReference type="InterPro" id="IPR039775">
    <property type="entry name" value="PHTF1/2"/>
</dbReference>
<evidence type="ECO:0000256" key="7">
    <source>
        <dbReference type="SAM" id="Phobius"/>
    </source>
</evidence>
<feature type="transmembrane region" description="Helical" evidence="7">
    <location>
        <begin position="413"/>
        <end position="438"/>
    </location>
</feature>
<comment type="subcellular location">
    <subcellularLocation>
        <location evidence="1">Membrane</location>
        <topology evidence="1">Multi-pass membrane protein</topology>
    </subcellularLocation>
</comment>